<dbReference type="CDD" id="cd04301">
    <property type="entry name" value="NAT_SF"/>
    <property type="match status" value="1"/>
</dbReference>
<keyword evidence="3" id="KW-0597">Phosphoprotein</keyword>
<gene>
    <name evidence="13 16" type="primary">NAT10</name>
</gene>
<comment type="similarity">
    <text evidence="13">Belongs to the RNA cytidine acetyltransferase family. NAT10 subfamily.</text>
</comment>
<dbReference type="Gene3D" id="3.40.50.300">
    <property type="entry name" value="P-loop containing nucleotide triphosphate hydrolases"/>
    <property type="match status" value="1"/>
</dbReference>
<evidence type="ECO:0000256" key="9">
    <source>
        <dbReference type="ARBA" id="ARBA00023242"/>
    </source>
</evidence>
<comment type="catalytic activity">
    <reaction evidence="13">
        <text>a cytidine in 18S rRNA + acetyl-CoA + ATP + H2O = an N(4)-acetylcytidine in 18S rRNA + ADP + phosphate + CoA + H(+)</text>
        <dbReference type="Rhea" id="RHEA:51424"/>
        <dbReference type="Rhea" id="RHEA-COMP:13575"/>
        <dbReference type="Rhea" id="RHEA-COMP:13576"/>
        <dbReference type="ChEBI" id="CHEBI:15377"/>
        <dbReference type="ChEBI" id="CHEBI:15378"/>
        <dbReference type="ChEBI" id="CHEBI:30616"/>
        <dbReference type="ChEBI" id="CHEBI:43474"/>
        <dbReference type="ChEBI" id="CHEBI:57287"/>
        <dbReference type="ChEBI" id="CHEBI:57288"/>
        <dbReference type="ChEBI" id="CHEBI:74900"/>
        <dbReference type="ChEBI" id="CHEBI:82748"/>
        <dbReference type="ChEBI" id="CHEBI:456216"/>
    </reaction>
</comment>
<keyword evidence="4 13" id="KW-0808">Transferase</keyword>
<dbReference type="PANTHER" id="PTHR10925">
    <property type="entry name" value="N-ACETYLTRANSFERASE 10"/>
    <property type="match status" value="1"/>
</dbReference>
<dbReference type="FunFam" id="3.40.630.30:FF:000019">
    <property type="entry name" value="RNA cytidine acetyltransferase"/>
    <property type="match status" value="1"/>
</dbReference>
<evidence type="ECO:0000313" key="17">
    <source>
        <dbReference type="Proteomes" id="UP000694402"/>
    </source>
</evidence>
<feature type="compositionally biased region" description="Basic and acidic residues" evidence="14">
    <location>
        <begin position="1005"/>
        <end position="1022"/>
    </location>
</feature>
<feature type="binding site" evidence="13">
    <location>
        <position position="472"/>
    </location>
    <ligand>
        <name>ATP</name>
        <dbReference type="ChEBI" id="CHEBI:30616"/>
    </ligand>
</feature>
<dbReference type="Pfam" id="PF05127">
    <property type="entry name" value="NAT10_TcmA_helicase"/>
    <property type="match status" value="1"/>
</dbReference>
<dbReference type="PANTHER" id="PTHR10925:SF5">
    <property type="entry name" value="RNA CYTIDINE ACETYLTRANSFERASE"/>
    <property type="match status" value="1"/>
</dbReference>
<dbReference type="EC" id="2.3.1.-" evidence="13"/>
<evidence type="ECO:0000256" key="8">
    <source>
        <dbReference type="ARBA" id="ARBA00022990"/>
    </source>
</evidence>
<dbReference type="GO" id="GO:0000049">
    <property type="term" value="F:tRNA binding"/>
    <property type="evidence" value="ECO:0007669"/>
    <property type="project" value="TreeGrafter"/>
</dbReference>
<dbReference type="Pfam" id="PF13725">
    <property type="entry name" value="tRNA_bind_2"/>
    <property type="match status" value="1"/>
</dbReference>
<dbReference type="InterPro" id="IPR007807">
    <property type="entry name" value="TcmA/NAT10_helicase"/>
</dbReference>
<dbReference type="FunFam" id="3.40.50.11040:FF:000006">
    <property type="entry name" value="RNA cytidine acetyltransferase"/>
    <property type="match status" value="1"/>
</dbReference>
<evidence type="ECO:0000256" key="12">
    <source>
        <dbReference type="ARBA" id="ARBA00068357"/>
    </source>
</evidence>
<keyword evidence="10 13" id="KW-0012">Acyltransferase</keyword>
<evidence type="ECO:0000256" key="13">
    <source>
        <dbReference type="HAMAP-Rule" id="MF_03211"/>
    </source>
</evidence>
<evidence type="ECO:0000256" key="7">
    <source>
        <dbReference type="ARBA" id="ARBA00022840"/>
    </source>
</evidence>
<evidence type="ECO:0000256" key="14">
    <source>
        <dbReference type="SAM" id="MobiDB-lite"/>
    </source>
</evidence>
<dbReference type="GO" id="GO:1904812">
    <property type="term" value="P:rRNA acetylation involved in maturation of SSU-rRNA"/>
    <property type="evidence" value="ECO:0007669"/>
    <property type="project" value="InterPro"/>
</dbReference>
<keyword evidence="2 13" id="KW-0698">rRNA processing</keyword>
<dbReference type="Pfam" id="PF13718">
    <property type="entry name" value="GNAT_acetyltr_2"/>
    <property type="match status" value="1"/>
</dbReference>
<keyword evidence="17" id="KW-1185">Reference proteome</keyword>
<dbReference type="Gene3D" id="3.40.50.11040">
    <property type="match status" value="1"/>
</dbReference>
<feature type="binding site" evidence="13">
    <location>
        <begin position="631"/>
        <end position="633"/>
    </location>
    <ligand>
        <name>acetyl-CoA</name>
        <dbReference type="ChEBI" id="CHEBI:57288"/>
    </ligand>
</feature>
<dbReference type="Gene3D" id="3.40.630.30">
    <property type="match status" value="1"/>
</dbReference>
<dbReference type="Proteomes" id="UP000694402">
    <property type="component" value="Unassembled WGS sequence"/>
</dbReference>
<dbReference type="InterPro" id="IPR032672">
    <property type="entry name" value="TmcA/NAT10/Kre33"/>
</dbReference>
<comment type="subcellular location">
    <subcellularLocation>
        <location evidence="1 13">Nucleus</location>
        <location evidence="1 13">Nucleolus</location>
    </subcellularLocation>
</comment>
<feature type="domain" description="N-acetyltransferase" evidence="15">
    <location>
        <begin position="560"/>
        <end position="755"/>
    </location>
</feature>
<dbReference type="InterPro" id="IPR027992">
    <property type="entry name" value="tRNA_bind_dom"/>
</dbReference>
<name>A0A8C8GG50_ONCTS</name>
<reference evidence="16" key="1">
    <citation type="submission" date="2025-08" db="UniProtKB">
        <authorList>
            <consortium name="Ensembl"/>
        </authorList>
    </citation>
    <scope>IDENTIFICATION</scope>
</reference>
<feature type="binding site" evidence="13">
    <location>
        <begin position="289"/>
        <end position="298"/>
    </location>
    <ligand>
        <name>ATP</name>
        <dbReference type="ChEBI" id="CHEBI:30616"/>
    </ligand>
</feature>
<keyword evidence="6 13" id="KW-0547">Nucleotide-binding</keyword>
<proteinExistence type="inferred from homology"/>
<dbReference type="GO" id="GO:0030686">
    <property type="term" value="C:90S preribosome"/>
    <property type="evidence" value="ECO:0007669"/>
    <property type="project" value="TreeGrafter"/>
</dbReference>
<protein>
    <recommendedName>
        <fullName evidence="12 13">RNA cytidine acetyltransferase</fullName>
        <ecNumber evidence="13">2.3.1.-</ecNumber>
    </recommendedName>
    <alternativeName>
        <fullName evidence="13">18S rRNA cytosine acetyltransferase</fullName>
    </alternativeName>
</protein>
<reference evidence="16" key="2">
    <citation type="submission" date="2025-09" db="UniProtKB">
        <authorList>
            <consortium name="Ensembl"/>
        </authorList>
    </citation>
    <scope>IDENTIFICATION</scope>
</reference>
<organism evidence="16 17">
    <name type="scientific">Oncorhynchus tshawytscha</name>
    <name type="common">Chinook salmon</name>
    <name type="synonym">Salmo tshawytscha</name>
    <dbReference type="NCBI Taxonomy" id="74940"/>
    <lineage>
        <taxon>Eukaryota</taxon>
        <taxon>Metazoa</taxon>
        <taxon>Chordata</taxon>
        <taxon>Craniata</taxon>
        <taxon>Vertebrata</taxon>
        <taxon>Euteleostomi</taxon>
        <taxon>Actinopterygii</taxon>
        <taxon>Neopterygii</taxon>
        <taxon>Teleostei</taxon>
        <taxon>Protacanthopterygii</taxon>
        <taxon>Salmoniformes</taxon>
        <taxon>Salmonidae</taxon>
        <taxon>Salmoninae</taxon>
        <taxon>Oncorhynchus</taxon>
    </lineage>
</organism>
<feature type="region of interest" description="Disordered" evidence="14">
    <location>
        <begin position="998"/>
        <end position="1044"/>
    </location>
</feature>
<dbReference type="HAMAP" id="MF_03211">
    <property type="entry name" value="RNA_acetyltr_Nat10"/>
    <property type="match status" value="1"/>
</dbReference>
<comment type="subunit">
    <text evidence="13">Interacts with THUMPD1.</text>
</comment>
<dbReference type="GO" id="GO:1990883">
    <property type="term" value="F:18S rRNA cytidine N-acetyltransferase activity"/>
    <property type="evidence" value="ECO:0007669"/>
    <property type="project" value="TreeGrafter"/>
</dbReference>
<sequence>MATFRKKIDNRIRVQIDNGVSEQHRTMFVVVGDHGRDQVVILHHMLSKAAVRARPSVLWCYKKELGFSSNRKKRMRQLQKKIKTGTLNIKQDDPFELFVAATNIRYCYYNETHKILGNTYGMCVLQDFEALTPNLLARTVETVEGGGIVVILLRTVNSLKQLYTMTMDVHSRYRTEAHQDVVGRFNERFILSLSSCKTCVVIDDQLNVLPISSHIANIKPVPPKTQEDSLSPREQELIELKESLQDTQPVGVLVDSCKTMDQAKAVLKFIEAISEKTLRSTVALTAARGRGKSAALGLAVAGAVAFGYSNIFITSPSPDNLHTLFEFIFKGFDALQYQEHLDYEIIQSLNPEFSKAVVRVNIFKEHRQTIQYIHPADSVKLGQAELLVIDEAAAIPLPLVKKLLGPYLVFMASTINGYEGTGRSLSLKLIQQLRQQSSESQQSLSAENRSTNTARLNAARSLQEVSLHESIRYAMGDPVEKWLNELLCLDCLNIPRVISGCPLPQTCDLYYVNRDTLFCYHKASEAFLQRLMALYVASHYKNSPNDLQMLSDAPAHHLFCLLPPVPPTQNSLPEVLAVIQVCLEGEISRQSILNSLSRGKKASGDLIPWTVSEQFQDPEFGSLSGGRVVRIAVNPDYQGMGYGSRALQQLQLYYEGQFPYMDENAQTANSQITSVTSEAVSLLEEVLHPRKDLPPLLLKLSERRAERLEYLGVSYGLTPPLLKFWKKAGFVPVYLRQTPNDLTGEHSLVMLKELNTVEAPEQGQWLSAFWKDFRRRFLSLLSYQFSSFSPSMALNILQNKSTTKTDASSALSSSELSGQFSPYDLKRLEMYSRNMVDYHLIMDLIPAVARMFFLKQLGDVTLSAAQCSLTPSVHLQALLLGVGLQHKSVDQLEKEIDLPSSQLMGLFNRLIRKVVQFFNRIQEKAIEAEMVVSKDISMEPTVKTLNDDLDEAAKEFQEKHKQDMEKVKEMDLQQYLIRGDDEEWDQVLKKAGQTAVVSIKSDKKRKYEQPRPDKNEGGDTRHGKLKKTKKGGGKEKKKFEKRPL</sequence>
<accession>A0A8C8GG50</accession>
<feature type="binding site" evidence="13">
    <location>
        <begin position="638"/>
        <end position="644"/>
    </location>
    <ligand>
        <name>acetyl-CoA</name>
        <dbReference type="ChEBI" id="CHEBI:57288"/>
    </ligand>
</feature>
<dbReference type="GO" id="GO:0005730">
    <property type="term" value="C:nucleolus"/>
    <property type="evidence" value="ECO:0007669"/>
    <property type="project" value="UniProtKB-SubCell"/>
</dbReference>
<evidence type="ECO:0000256" key="5">
    <source>
        <dbReference type="ARBA" id="ARBA00022694"/>
    </source>
</evidence>
<evidence type="ECO:0000256" key="3">
    <source>
        <dbReference type="ARBA" id="ARBA00022553"/>
    </source>
</evidence>
<keyword evidence="7 13" id="KW-0067">ATP-binding</keyword>
<comment type="catalytic activity">
    <reaction evidence="13">
        <text>a cytidine in tRNA + acetyl-CoA + ATP + H2O = an N(4)-acetylcytidine in tRNA + ADP + phosphate + CoA + H(+)</text>
        <dbReference type="Rhea" id="RHEA:53876"/>
        <dbReference type="Rhea" id="RHEA-COMP:13670"/>
        <dbReference type="Rhea" id="RHEA-COMP:13671"/>
        <dbReference type="ChEBI" id="CHEBI:15377"/>
        <dbReference type="ChEBI" id="CHEBI:15378"/>
        <dbReference type="ChEBI" id="CHEBI:30616"/>
        <dbReference type="ChEBI" id="CHEBI:43474"/>
        <dbReference type="ChEBI" id="CHEBI:57287"/>
        <dbReference type="ChEBI" id="CHEBI:57288"/>
        <dbReference type="ChEBI" id="CHEBI:74900"/>
        <dbReference type="ChEBI" id="CHEBI:82748"/>
        <dbReference type="ChEBI" id="CHEBI:456216"/>
    </reaction>
</comment>
<dbReference type="GO" id="GO:0005524">
    <property type="term" value="F:ATP binding"/>
    <property type="evidence" value="ECO:0007669"/>
    <property type="project" value="UniProtKB-UniRule"/>
</dbReference>
<dbReference type="InterPro" id="IPR013562">
    <property type="entry name" value="TmcA/NAT10_N"/>
</dbReference>
<evidence type="ECO:0000256" key="2">
    <source>
        <dbReference type="ARBA" id="ARBA00022552"/>
    </source>
</evidence>
<comment type="subunit">
    <text evidence="11">Part of the small subunit (SSU) processome, composed of more than 70 proteins and the RNA chaperone small nucleolar RNA (snoRNA) U3. Interacts with THUMPD1. Interacts with SUN1 (via N-terminus). Interacts with TERT.</text>
</comment>
<evidence type="ECO:0000256" key="10">
    <source>
        <dbReference type="ARBA" id="ARBA00023315"/>
    </source>
</evidence>
<evidence type="ECO:0000256" key="4">
    <source>
        <dbReference type="ARBA" id="ARBA00022679"/>
    </source>
</evidence>
<feature type="compositionally biased region" description="Basic and acidic residues" evidence="14">
    <location>
        <begin position="1032"/>
        <end position="1044"/>
    </location>
</feature>
<dbReference type="GeneTree" id="ENSGT00390000009140"/>
<evidence type="ECO:0000256" key="6">
    <source>
        <dbReference type="ARBA" id="ARBA00022741"/>
    </source>
</evidence>
<dbReference type="AlphaFoldDB" id="A0A8C8GG50"/>
<keyword evidence="5 13" id="KW-0819">tRNA processing</keyword>
<evidence type="ECO:0000256" key="11">
    <source>
        <dbReference type="ARBA" id="ARBA00065380"/>
    </source>
</evidence>
<comment type="function">
    <text evidence="13">RNA cytidine acetyltransferase with specificity toward both 18S rRNA and tRNAs. Catalyzes the formation of N(4)-acetylcytidine (ac4C) in 18S rRNA. Required for early nucleolar cleavages of precursor rRNA at sites A0, A1 and A2 during 18S rRNA synthesis. Catalyzes the formation of ac4C in serine and leucine tRNAs. Requires the tRNA-binding adapter protein THUMPD1 for full tRNA acetyltransferase activity but not for 18S rRNA acetylation.</text>
</comment>
<dbReference type="InterPro" id="IPR000182">
    <property type="entry name" value="GNAT_dom"/>
</dbReference>
<dbReference type="PROSITE" id="PS51186">
    <property type="entry name" value="GNAT"/>
    <property type="match status" value="1"/>
</dbReference>
<feature type="binding site" evidence="13">
    <location>
        <position position="727"/>
    </location>
    <ligand>
        <name>acetyl-CoA</name>
        <dbReference type="ChEBI" id="CHEBI:57288"/>
    </ligand>
</feature>
<keyword evidence="9 13" id="KW-0539">Nucleus</keyword>
<dbReference type="GO" id="GO:0051391">
    <property type="term" value="P:tRNA acetylation"/>
    <property type="evidence" value="ECO:0007669"/>
    <property type="project" value="UniProtKB-UniRule"/>
</dbReference>
<evidence type="ECO:0000313" key="16">
    <source>
        <dbReference type="Ensembl" id="ENSOTSP00005048291.2"/>
    </source>
</evidence>
<evidence type="ECO:0000256" key="1">
    <source>
        <dbReference type="ARBA" id="ARBA00004604"/>
    </source>
</evidence>
<dbReference type="InterPro" id="IPR033688">
    <property type="entry name" value="NAT10"/>
</dbReference>
<dbReference type="Pfam" id="PF08351">
    <property type="entry name" value="TmcA_N"/>
    <property type="match status" value="1"/>
</dbReference>
<dbReference type="InterPro" id="IPR027417">
    <property type="entry name" value="P-loop_NTPase"/>
</dbReference>
<dbReference type="Ensembl" id="ENSOTST00005052502.2">
    <property type="protein sequence ID" value="ENSOTSP00005048291.2"/>
    <property type="gene ID" value="ENSOTSG00005023195.2"/>
</dbReference>
<keyword evidence="8" id="KW-0007">Acetylation</keyword>
<evidence type="ECO:0000259" key="15">
    <source>
        <dbReference type="PROSITE" id="PS51186"/>
    </source>
</evidence>
<dbReference type="FunFam" id="3.40.50.300:FF:002218">
    <property type="entry name" value="tRNA(Met) cytidine acetyltransferase TmcA"/>
    <property type="match status" value="1"/>
</dbReference>